<evidence type="ECO:0000313" key="3">
    <source>
        <dbReference type="EMBL" id="GGA57242.1"/>
    </source>
</evidence>
<dbReference type="PANTHER" id="PTHR43540">
    <property type="entry name" value="PEROXYUREIDOACRYLATE/UREIDOACRYLATE AMIDOHYDROLASE-RELATED"/>
    <property type="match status" value="1"/>
</dbReference>
<evidence type="ECO:0000259" key="2">
    <source>
        <dbReference type="Pfam" id="PF00857"/>
    </source>
</evidence>
<dbReference type="InterPro" id="IPR000868">
    <property type="entry name" value="Isochorismatase-like_dom"/>
</dbReference>
<dbReference type="Proteomes" id="UP000627464">
    <property type="component" value="Unassembled WGS sequence"/>
</dbReference>
<organism evidence="3 4">
    <name type="scientific">Hafnia psychrotolerans</name>
    <dbReference type="NCBI Taxonomy" id="1477018"/>
    <lineage>
        <taxon>Bacteria</taxon>
        <taxon>Pseudomonadati</taxon>
        <taxon>Pseudomonadota</taxon>
        <taxon>Gammaproteobacteria</taxon>
        <taxon>Enterobacterales</taxon>
        <taxon>Hafniaceae</taxon>
        <taxon>Hafnia</taxon>
    </lineage>
</organism>
<dbReference type="InterPro" id="IPR050272">
    <property type="entry name" value="Isochorismatase-like_hydrls"/>
</dbReference>
<name>A0ABQ1H370_9GAMM</name>
<dbReference type="PANTHER" id="PTHR43540:SF6">
    <property type="entry name" value="ISOCHORISMATASE-LIKE DOMAIN-CONTAINING PROTEIN"/>
    <property type="match status" value="1"/>
</dbReference>
<keyword evidence="4" id="KW-1185">Reference proteome</keyword>
<dbReference type="EMBL" id="BMFZ01000011">
    <property type="protein sequence ID" value="GGA57242.1"/>
    <property type="molecule type" value="Genomic_DNA"/>
</dbReference>
<evidence type="ECO:0000313" key="4">
    <source>
        <dbReference type="Proteomes" id="UP000627464"/>
    </source>
</evidence>
<evidence type="ECO:0000256" key="1">
    <source>
        <dbReference type="ARBA" id="ARBA00022801"/>
    </source>
</evidence>
<comment type="caution">
    <text evidence="3">The sequence shown here is derived from an EMBL/GenBank/DDBJ whole genome shotgun (WGS) entry which is preliminary data.</text>
</comment>
<sequence>MTKSALLNIDVQRSFEHRPFWQEDDLPAFQHALSRLIDGCQTRNIPIVDVFHVNPEGVFSLESGWVTPMTFLSHTPQKTVHKHVHNALLESGLDTWLREEGITHLIIAGLRTEQCCETTTRVASDIGYKVTFVTEATMTFPMAHADGGIFSTTAIKRHTELVLADRFATITDVDGVLAELDQAV</sequence>
<dbReference type="Gene3D" id="3.40.50.850">
    <property type="entry name" value="Isochorismatase-like"/>
    <property type="match status" value="1"/>
</dbReference>
<reference evidence="4" key="1">
    <citation type="journal article" date="2019" name="Int. J. Syst. Evol. Microbiol.">
        <title>The Global Catalogue of Microorganisms (GCM) 10K type strain sequencing project: providing services to taxonomists for standard genome sequencing and annotation.</title>
        <authorList>
            <consortium name="The Broad Institute Genomics Platform"/>
            <consortium name="The Broad Institute Genome Sequencing Center for Infectious Disease"/>
            <person name="Wu L."/>
            <person name="Ma J."/>
        </authorList>
    </citation>
    <scope>NUCLEOTIDE SEQUENCE [LARGE SCALE GENOMIC DNA]</scope>
    <source>
        <strain evidence="4">CGMCC 1.12806</strain>
    </source>
</reference>
<dbReference type="RefSeq" id="WP_188474904.1">
    <property type="nucleotide sequence ID" value="NZ_BMFZ01000011.1"/>
</dbReference>
<feature type="domain" description="Isochorismatase-like" evidence="2">
    <location>
        <begin position="4"/>
        <end position="149"/>
    </location>
</feature>
<dbReference type="SUPFAM" id="SSF52499">
    <property type="entry name" value="Isochorismatase-like hydrolases"/>
    <property type="match status" value="1"/>
</dbReference>
<dbReference type="Pfam" id="PF00857">
    <property type="entry name" value="Isochorismatase"/>
    <property type="match status" value="1"/>
</dbReference>
<keyword evidence="1" id="KW-0378">Hydrolase</keyword>
<protein>
    <recommendedName>
        <fullName evidence="2">Isochorismatase-like domain-containing protein</fullName>
    </recommendedName>
</protein>
<dbReference type="InterPro" id="IPR036380">
    <property type="entry name" value="Isochorismatase-like_sf"/>
</dbReference>
<accession>A0ABQ1H370</accession>
<gene>
    <name evidence="3" type="ORF">GCM10011328_35900</name>
</gene>
<proteinExistence type="predicted"/>